<feature type="domain" description="YgjP-like metallopeptidase" evidence="1">
    <location>
        <begin position="24"/>
        <end position="224"/>
    </location>
</feature>
<evidence type="ECO:0000313" key="4">
    <source>
        <dbReference type="Proteomes" id="UP000054691"/>
    </source>
</evidence>
<dbReference type="GO" id="GO:0006508">
    <property type="term" value="P:proteolysis"/>
    <property type="evidence" value="ECO:0007669"/>
    <property type="project" value="UniProtKB-KW"/>
</dbReference>
<dbReference type="EMBL" id="UGOB01000001">
    <property type="protein sequence ID" value="STX42353.1"/>
    <property type="molecule type" value="Genomic_DNA"/>
</dbReference>
<dbReference type="AlphaFoldDB" id="A0A378J3L8"/>
<keyword evidence="4" id="KW-1185">Reference proteome</keyword>
<proteinExistence type="predicted"/>
<sequence>MNNRIIEIDGIPIEVIRKKIKNMHLRIYPPDGLVKVSVPLKFSDQLIRQTLQTKGTWIHQQRERIRSRSIIEKGELATGATVAFKGKHYLLIVQEHHGPTHIKINDELMYCYTPPNSSHEQKQRLLDNWYRYQMQIVVPDLIQHWEVIVGVTVSQWGIKKMKTRWGSCNTKAGRIWLNLNLIKKPQICMEYVLVHELVHLLEPSHNKRFYQLMSKFMPEWRQYEFLLEGRTL</sequence>
<dbReference type="PANTHER" id="PTHR30399">
    <property type="entry name" value="UNCHARACTERIZED PROTEIN YGJP"/>
    <property type="match status" value="1"/>
</dbReference>
<dbReference type="PANTHER" id="PTHR30399:SF1">
    <property type="entry name" value="UTP PYROPHOSPHATASE"/>
    <property type="match status" value="1"/>
</dbReference>
<organism evidence="3 5">
    <name type="scientific">Legionella gratiana</name>
    <dbReference type="NCBI Taxonomy" id="45066"/>
    <lineage>
        <taxon>Bacteria</taxon>
        <taxon>Pseudomonadati</taxon>
        <taxon>Pseudomonadota</taxon>
        <taxon>Gammaproteobacteria</taxon>
        <taxon>Legionellales</taxon>
        <taxon>Legionellaceae</taxon>
        <taxon>Legionella</taxon>
    </lineage>
</organism>
<dbReference type="RefSeq" id="WP_058499778.1">
    <property type="nucleotide sequence ID" value="NZ_CAAAHW010000002.1"/>
</dbReference>
<dbReference type="Proteomes" id="UP000254476">
    <property type="component" value="Unassembled WGS sequence"/>
</dbReference>
<dbReference type="EMBL" id="LNYE01000029">
    <property type="protein sequence ID" value="KTD05895.1"/>
    <property type="molecule type" value="Genomic_DNA"/>
</dbReference>
<evidence type="ECO:0000313" key="3">
    <source>
        <dbReference type="EMBL" id="STX42353.1"/>
    </source>
</evidence>
<dbReference type="OrthoDB" id="9811177at2"/>
<dbReference type="GO" id="GO:0008237">
    <property type="term" value="F:metallopeptidase activity"/>
    <property type="evidence" value="ECO:0007669"/>
    <property type="project" value="UniProtKB-KW"/>
</dbReference>
<dbReference type="CDD" id="cd07344">
    <property type="entry name" value="M48_yhfN_like"/>
    <property type="match status" value="1"/>
</dbReference>
<dbReference type="STRING" id="45066.Lgra_2672"/>
<accession>A0A378J3L8</accession>
<dbReference type="InterPro" id="IPR053136">
    <property type="entry name" value="UTP_pyrophosphatase-like"/>
</dbReference>
<dbReference type="Pfam" id="PF01863">
    <property type="entry name" value="YgjP-like"/>
    <property type="match status" value="1"/>
</dbReference>
<reference evidence="2 4" key="1">
    <citation type="submission" date="2015-11" db="EMBL/GenBank/DDBJ databases">
        <title>Genomic analysis of 38 Legionella species identifies large and diverse effector repertoires.</title>
        <authorList>
            <person name="Burstein D."/>
            <person name="Amaro F."/>
            <person name="Zusman T."/>
            <person name="Lifshitz Z."/>
            <person name="Cohen O."/>
            <person name="Gilbert J.A."/>
            <person name="Pupko T."/>
            <person name="Shuman H.A."/>
            <person name="Segal G."/>
        </authorList>
    </citation>
    <scope>NUCLEOTIDE SEQUENCE [LARGE SCALE GENOMIC DNA]</scope>
    <source>
        <strain evidence="2 4">Lyon 8420412</strain>
    </source>
</reference>
<keyword evidence="3" id="KW-0645">Protease</keyword>
<evidence type="ECO:0000313" key="5">
    <source>
        <dbReference type="Proteomes" id="UP000254476"/>
    </source>
</evidence>
<keyword evidence="3" id="KW-0482">Metalloprotease</keyword>
<gene>
    <name evidence="2" type="ORF">Lgra_2672</name>
    <name evidence="3" type="ORF">NCTC12388_00628</name>
</gene>
<dbReference type="Proteomes" id="UP000054691">
    <property type="component" value="Unassembled WGS sequence"/>
</dbReference>
<dbReference type="Gene3D" id="3.30.2010.10">
    <property type="entry name" value="Metalloproteases ('zincins'), catalytic domain"/>
    <property type="match status" value="1"/>
</dbReference>
<reference evidence="3 5" key="2">
    <citation type="submission" date="2018-06" db="EMBL/GenBank/DDBJ databases">
        <authorList>
            <consortium name="Pathogen Informatics"/>
            <person name="Doyle S."/>
        </authorList>
    </citation>
    <scope>NUCLEOTIDE SEQUENCE [LARGE SCALE GENOMIC DNA]</scope>
    <source>
        <strain evidence="3 5">NCTC12388</strain>
    </source>
</reference>
<evidence type="ECO:0000259" key="1">
    <source>
        <dbReference type="Pfam" id="PF01863"/>
    </source>
</evidence>
<name>A0A378J3L8_9GAMM</name>
<evidence type="ECO:0000313" key="2">
    <source>
        <dbReference type="EMBL" id="KTD05895.1"/>
    </source>
</evidence>
<dbReference type="InterPro" id="IPR002725">
    <property type="entry name" value="YgjP-like_metallopeptidase"/>
</dbReference>
<keyword evidence="3" id="KW-0378">Hydrolase</keyword>
<protein>
    <submittedName>
        <fullName evidence="3">Zinc metalloprotease</fullName>
    </submittedName>
</protein>